<dbReference type="KEGG" id="vg:18263535"/>
<keyword evidence="1" id="KW-0472">Membrane</keyword>
<dbReference type="EMBL" id="AP013055">
    <property type="protein sequence ID" value="BAO49466.1"/>
    <property type="molecule type" value="Genomic_DNA"/>
</dbReference>
<evidence type="ECO:0000256" key="1">
    <source>
        <dbReference type="SAM" id="Phobius"/>
    </source>
</evidence>
<dbReference type="OrthoDB" id="41502at10239"/>
<reference evidence="2 3" key="1">
    <citation type="journal article" date="2014" name="Virology">
        <title>The complete genome sequence of the Alphaentomopoxvirus Anomala cuprea entomopoxvirus, including its terminal hairpin loop sequences, suggests a potentially unique mode of apoptosis inhibition and mode of DNA replication.</title>
        <authorList>
            <person name="Mitsuhashi W."/>
            <person name="Miyamoto K."/>
            <person name="Wada S."/>
        </authorList>
    </citation>
    <scope>NUCLEOTIDE SEQUENCE [LARGE SCALE GENOMIC DNA]</scope>
    <source>
        <strain evidence="2">CV6M</strain>
    </source>
</reference>
<sequence>MRILIIVSIIGYVIGNDKYYNDIKIQNICNDNRTINLLICYDNNYRYCFIKNNNYIIKKHINGITFDKIYDIQLINNITEYPIFCYSNHVYIIINSNQYIIDKNEIKPFINYNYINLENSNKIILYNDNGFDIIINNNIYNYTLIKNVNIVFHVNKYIHVYILFILFIILVLFVILCYLIIIMKK</sequence>
<dbReference type="Proteomes" id="UP000174145">
    <property type="component" value="Segment"/>
</dbReference>
<name>W6JLH5_9POXV</name>
<organism evidence="2 3">
    <name type="scientific">Alphaentomopoxvirus acuprea</name>
    <dbReference type="NCBI Taxonomy" id="62099"/>
    <lineage>
        <taxon>Viruses</taxon>
        <taxon>Varidnaviria</taxon>
        <taxon>Bamfordvirae</taxon>
        <taxon>Nucleocytoviricota</taxon>
        <taxon>Pokkesviricetes</taxon>
        <taxon>Chitovirales</taxon>
        <taxon>Poxviridae</taxon>
        <taxon>Entomopoxvirinae</taxon>
        <taxon>Alphaentomopoxvirus</taxon>
    </lineage>
</organism>
<feature type="transmembrane region" description="Helical" evidence="1">
    <location>
        <begin position="158"/>
        <end position="181"/>
    </location>
</feature>
<dbReference type="RefSeq" id="YP_009001579.1">
    <property type="nucleotide sequence ID" value="NC_023426.1"/>
</dbReference>
<evidence type="ECO:0000313" key="2">
    <source>
        <dbReference type="EMBL" id="BAO49466.1"/>
    </source>
</evidence>
<keyword evidence="3" id="KW-1185">Reference proteome</keyword>
<protein>
    <submittedName>
        <fullName evidence="2">Uncharacterized protein</fullName>
    </submittedName>
</protein>
<evidence type="ECO:0000313" key="3">
    <source>
        <dbReference type="Proteomes" id="UP000174145"/>
    </source>
</evidence>
<keyword evidence="1" id="KW-1133">Transmembrane helix</keyword>
<proteinExistence type="predicted"/>
<accession>W6JLH5</accession>
<keyword evidence="1" id="KW-0812">Transmembrane</keyword>
<dbReference type="GeneID" id="18263535"/>